<sequence>MESFELEFLVATFPVSNQLHVQIQWIHSRTQLTKTPTPPRPVFNFPSPSPTISPSPSDDRPDTSTPSPLLSARYRQVKRFARSADKRQSVHMLGSIQHLQRHFMKFGLETAEEHETGPNALATIPSDAEEPTNLQSTPLPPATVSKPPFPLFETPKLDPGQLTRDAMTALRRMEDTWRIHPAADDDEIEEGKTDVLELLRVTTDAVRAVRAWSLAVPLSFIPSSAKQEHAKPISTPPAKSRISSISTPSRPSPTPTNGLRTVSGGLLASAGKSEQDIEGKERRDPFSELRKCGLDVLVCLRGLEERFREEVAEGDTSIEEEPPVGLVVEGHPDKTPERRQTTPGEPDDLWVFTERTDLTSGNAADEPDKKGTWYERLTSTAGGGGSWVYRDVAIPEEVGEEARVIERYFDAVRGTLFPGSEGGSPWREGERRADDGRAKDVFGTSGVADQGRGEGIPEWAEEGQWEGKGDQRILAFMRANLPTSLAPVLPTTSTEDLRTELLSRLSDGYLLVHAFNTVLRSTGSWGFIPDEDVHDTLTLSEDAGEDGEGVKKPRDWTFRRAGNLRCWGAALKMRYGIPLIFPVQAGGTAMSYITDTSREASPSPSRRPSAQEGGEGVAFDPVRIARRDEGWDRMLERLVRLWIDKVVAELQRE</sequence>
<evidence type="ECO:0000313" key="1">
    <source>
        <dbReference type="EMBL" id="KAJ9106990.1"/>
    </source>
</evidence>
<comment type="caution">
    <text evidence="1">The sequence shown here is derived from an EMBL/GenBank/DDBJ whole genome shotgun (WGS) entry which is preliminary data.</text>
</comment>
<accession>A0ACC2W5F6</accession>
<organism evidence="1 2">
    <name type="scientific">Naganishia adeliensis</name>
    <dbReference type="NCBI Taxonomy" id="92952"/>
    <lineage>
        <taxon>Eukaryota</taxon>
        <taxon>Fungi</taxon>
        <taxon>Dikarya</taxon>
        <taxon>Basidiomycota</taxon>
        <taxon>Agaricomycotina</taxon>
        <taxon>Tremellomycetes</taxon>
        <taxon>Filobasidiales</taxon>
        <taxon>Filobasidiaceae</taxon>
        <taxon>Naganishia</taxon>
    </lineage>
</organism>
<protein>
    <submittedName>
        <fullName evidence="1">Uncharacterized protein</fullName>
    </submittedName>
</protein>
<name>A0ACC2W5F6_9TREE</name>
<dbReference type="Proteomes" id="UP001230649">
    <property type="component" value="Unassembled WGS sequence"/>
</dbReference>
<evidence type="ECO:0000313" key="2">
    <source>
        <dbReference type="Proteomes" id="UP001230649"/>
    </source>
</evidence>
<dbReference type="EMBL" id="JASBWS010000039">
    <property type="protein sequence ID" value="KAJ9106990.1"/>
    <property type="molecule type" value="Genomic_DNA"/>
</dbReference>
<keyword evidence="2" id="KW-1185">Reference proteome</keyword>
<reference evidence="1" key="1">
    <citation type="submission" date="2023-04" db="EMBL/GenBank/DDBJ databases">
        <title>Draft Genome sequencing of Naganishia species isolated from polar environments using Oxford Nanopore Technology.</title>
        <authorList>
            <person name="Leo P."/>
            <person name="Venkateswaran K."/>
        </authorList>
    </citation>
    <scope>NUCLEOTIDE SEQUENCE</scope>
    <source>
        <strain evidence="1">MNA-CCFEE 5262</strain>
    </source>
</reference>
<proteinExistence type="predicted"/>
<gene>
    <name evidence="1" type="ORF">QFC20_003890</name>
</gene>